<reference evidence="1 2" key="2">
    <citation type="submission" date="2018-11" db="EMBL/GenBank/DDBJ databases">
        <authorList>
            <consortium name="Pathogen Informatics"/>
        </authorList>
    </citation>
    <scope>NUCLEOTIDE SEQUENCE [LARGE SCALE GENOMIC DNA]</scope>
</reference>
<sequence>MFQDMKAAELNRIDVNVEKYMDRIWELAHSEEYQKMDKSLLKDAIKRDSKEQFNEVTMPPLSDDPDGHCGFTELKSHKPNTERLKSRLYHIRLTDAIMRFCANLANR</sequence>
<name>A0A183EDT9_9BILA</name>
<reference evidence="3" key="1">
    <citation type="submission" date="2016-06" db="UniProtKB">
        <authorList>
            <consortium name="WormBaseParasite"/>
        </authorList>
    </citation>
    <scope>IDENTIFICATION</scope>
</reference>
<dbReference type="OrthoDB" id="297496at2759"/>
<evidence type="ECO:0000313" key="3">
    <source>
        <dbReference type="WBParaSite" id="GPUH_0001915501-mRNA-1"/>
    </source>
</evidence>
<protein>
    <submittedName>
        <fullName evidence="3">Bromo domain-containing protein</fullName>
    </submittedName>
</protein>
<dbReference type="AlphaFoldDB" id="A0A183EDT9"/>
<dbReference type="Proteomes" id="UP000271098">
    <property type="component" value="Unassembled WGS sequence"/>
</dbReference>
<proteinExistence type="predicted"/>
<keyword evidence="2" id="KW-1185">Reference proteome</keyword>
<dbReference type="EMBL" id="UYRT01087973">
    <property type="protein sequence ID" value="VDN33198.1"/>
    <property type="molecule type" value="Genomic_DNA"/>
</dbReference>
<evidence type="ECO:0000313" key="2">
    <source>
        <dbReference type="Proteomes" id="UP000271098"/>
    </source>
</evidence>
<accession>A0A183EDT9</accession>
<organism evidence="3">
    <name type="scientific">Gongylonema pulchrum</name>
    <dbReference type="NCBI Taxonomy" id="637853"/>
    <lineage>
        <taxon>Eukaryota</taxon>
        <taxon>Metazoa</taxon>
        <taxon>Ecdysozoa</taxon>
        <taxon>Nematoda</taxon>
        <taxon>Chromadorea</taxon>
        <taxon>Rhabditida</taxon>
        <taxon>Spirurina</taxon>
        <taxon>Spiruromorpha</taxon>
        <taxon>Spiruroidea</taxon>
        <taxon>Gongylonematidae</taxon>
        <taxon>Gongylonema</taxon>
    </lineage>
</organism>
<dbReference type="WBParaSite" id="GPUH_0001915501-mRNA-1">
    <property type="protein sequence ID" value="GPUH_0001915501-mRNA-1"/>
    <property type="gene ID" value="GPUH_0001915501"/>
</dbReference>
<evidence type="ECO:0000313" key="1">
    <source>
        <dbReference type="EMBL" id="VDN33198.1"/>
    </source>
</evidence>
<gene>
    <name evidence="1" type="ORF">GPUH_LOCUS19130</name>
</gene>